<dbReference type="Pfam" id="PF09972">
    <property type="entry name" value="DUF2207"/>
    <property type="match status" value="1"/>
</dbReference>
<evidence type="ECO:0000259" key="3">
    <source>
        <dbReference type="Pfam" id="PF20990"/>
    </source>
</evidence>
<dbReference type="EMBL" id="CP012600">
    <property type="protein sequence ID" value="ALC83604.1"/>
    <property type="molecule type" value="Genomic_DNA"/>
</dbReference>
<gene>
    <name evidence="4" type="ORF">AM592_20270</name>
</gene>
<keyword evidence="1" id="KW-0472">Membrane</keyword>
<feature type="domain" description="Predicted membrane protein YciQ-like C-terminal" evidence="3">
    <location>
        <begin position="297"/>
        <end position="461"/>
    </location>
</feature>
<organism evidence="4 5">
    <name type="scientific">Bacillus gobiensis</name>
    <dbReference type="NCBI Taxonomy" id="1441095"/>
    <lineage>
        <taxon>Bacteria</taxon>
        <taxon>Bacillati</taxon>
        <taxon>Bacillota</taxon>
        <taxon>Bacilli</taxon>
        <taxon>Bacillales</taxon>
        <taxon>Bacillaceae</taxon>
        <taxon>Bacillus</taxon>
    </lineage>
</organism>
<evidence type="ECO:0000256" key="1">
    <source>
        <dbReference type="SAM" id="Phobius"/>
    </source>
</evidence>
<evidence type="ECO:0000313" key="4">
    <source>
        <dbReference type="EMBL" id="ALC83604.1"/>
    </source>
</evidence>
<name>A0A0M4FMK9_9BACI</name>
<evidence type="ECO:0000313" key="5">
    <source>
        <dbReference type="Proteomes" id="UP000067625"/>
    </source>
</evidence>
<protein>
    <recommendedName>
        <fullName evidence="6">DUF2207 domain-containing protein</fullName>
    </recommendedName>
</protein>
<reference evidence="4 5" key="2">
    <citation type="journal article" date="2016" name="Int. J. Syst. Evol. Microbiol.">
        <title>Bacillus gobiensis sp. nov., isolated from a soil sample.</title>
        <authorList>
            <person name="Liu B."/>
            <person name="Liu G.H."/>
            <person name="Cetin S."/>
            <person name="Schumann P."/>
            <person name="Pan Z.Z."/>
            <person name="Chen Q.Q."/>
        </authorList>
    </citation>
    <scope>NUCLEOTIDE SEQUENCE [LARGE SCALE GENOMIC DNA]</scope>
    <source>
        <strain evidence="4 5">FJAT-4402</strain>
    </source>
</reference>
<feature type="transmembrane region" description="Helical" evidence="1">
    <location>
        <begin position="241"/>
        <end position="258"/>
    </location>
</feature>
<proteinExistence type="predicted"/>
<keyword evidence="5" id="KW-1185">Reference proteome</keyword>
<dbReference type="Pfam" id="PF20990">
    <property type="entry name" value="DUF2207_C"/>
    <property type="match status" value="1"/>
</dbReference>
<dbReference type="Proteomes" id="UP000067625">
    <property type="component" value="Chromosome"/>
</dbReference>
<dbReference type="AlphaFoldDB" id="A0A0M4FMK9"/>
<feature type="transmembrane region" description="Helical" evidence="1">
    <location>
        <begin position="397"/>
        <end position="416"/>
    </location>
</feature>
<dbReference type="OrthoDB" id="5507254at2"/>
<reference evidence="5" key="1">
    <citation type="submission" date="2015-08" db="EMBL/GenBank/DDBJ databases">
        <title>Genome sequencing project for genomic taxonomy and phylogenomics of Bacillus-like bacteria.</title>
        <authorList>
            <person name="Liu B."/>
            <person name="Wang J."/>
            <person name="Zhu Y."/>
            <person name="Liu G."/>
            <person name="Chen Q."/>
            <person name="Chen Z."/>
            <person name="Lan J."/>
            <person name="Che J."/>
            <person name="Ge C."/>
            <person name="Shi H."/>
            <person name="Pan Z."/>
            <person name="Liu X."/>
        </authorList>
    </citation>
    <scope>NUCLEOTIDE SEQUENCE [LARGE SCALE GENOMIC DNA]</scope>
    <source>
        <strain evidence="5">FJAT-4402</strain>
    </source>
</reference>
<dbReference type="RefSeq" id="WP_053605458.1">
    <property type="nucleotide sequence ID" value="NZ_CP012600.1"/>
</dbReference>
<evidence type="ECO:0000259" key="2">
    <source>
        <dbReference type="Pfam" id="PF09972"/>
    </source>
</evidence>
<dbReference type="STRING" id="1441095.AM592_20270"/>
<dbReference type="InterPro" id="IPR018702">
    <property type="entry name" value="DUF2207"/>
</dbReference>
<keyword evidence="1" id="KW-0812">Transmembrane</keyword>
<dbReference type="PATRIC" id="fig|1441095.3.peg.4485"/>
<evidence type="ECO:0008006" key="6">
    <source>
        <dbReference type="Google" id="ProtNLM"/>
    </source>
</evidence>
<accession>A0A0M4FMK9</accession>
<keyword evidence="1" id="KW-1133">Transmembrane helix</keyword>
<feature type="transmembrane region" description="Helical" evidence="1">
    <location>
        <begin position="422"/>
        <end position="441"/>
    </location>
</feature>
<feature type="domain" description="DUF2207" evidence="2">
    <location>
        <begin position="27"/>
        <end position="193"/>
    </location>
</feature>
<dbReference type="InterPro" id="IPR048389">
    <property type="entry name" value="YciQ-like_C"/>
</dbReference>
<sequence>MKRLISILVMSAALVLFPVLTFAIDYSITNTQIQADLQKNGDVNVKETHTYKFDDDFNGITRELIAKKGTEISNFKAYENGKPLKTEKDENTYKIHRAGSYETISVDLHYSIKNGVSVYSDAAEFYWPFFDNNNESTYENLTVTVHPPEKTTEDVIAFGYDEAFNKEAIQPDGSVKFSFEEVPDGTKGDIRVAYDNKLFSAASNMSNKPMKEKILAAEQEGIDQAAEDARMKKQLSTIGEVLIPAFGLVILAILLYSWKRSRDLKLMLEKEEAATSNKIPEESMSIPATIFYTNKGAFSSDTVAAGLMDLLHKGYIENISDDQFRIITRKGALRHEEILMEWLFDKIGKNGTFSLDDLARYTKQKKNHNKYLSNQTKWQYAVKNEIKDQAFYEKNTIYRSTVGLSSLILLPFLFLFPLYDLFGLFFLSLPTFLFLIGYAIFYRPKSEKGAATFYKWNRFKNNFPYLTENEWSTWTEDERLRSFIYGMGIKDNSLYKKHEELENAFHRSSNRASSNDIQPSFYSIDITTLMILTASISPSFHSAGLAASSTAAGSSNTGGGFSGGGGVGGGGGGVGGGGGGSGAF</sequence>